<reference evidence="1 2" key="1">
    <citation type="submission" date="2016-10" db="EMBL/GenBank/DDBJ databases">
        <title>Genome sequence of the ascomycete fungus Penicillium subrubescens.</title>
        <authorList>
            <person name="De Vries R.P."/>
            <person name="Peng M."/>
            <person name="Dilokpimol A."/>
            <person name="Hilden K."/>
            <person name="Makela M.R."/>
            <person name="Grigoriev I."/>
            <person name="Riley R."/>
            <person name="Granchi Z."/>
        </authorList>
    </citation>
    <scope>NUCLEOTIDE SEQUENCE [LARGE SCALE GENOMIC DNA]</scope>
    <source>
        <strain evidence="1 2">CBS 132785</strain>
    </source>
</reference>
<dbReference type="AlphaFoldDB" id="A0A1Q5T6X2"/>
<name>A0A1Q5T6X2_9EURO</name>
<evidence type="ECO:0000313" key="1">
    <source>
        <dbReference type="EMBL" id="OKO95990.1"/>
    </source>
</evidence>
<gene>
    <name evidence="1" type="ORF">PENSUB_11011</name>
</gene>
<sequence length="69" mass="7776">MPFPELWAQDQGPQQRYALHVFLCPVFQDMHEGPSRFAADLLAPDAQGVNLYVAVQPYFVRAGPRGMTK</sequence>
<keyword evidence="2" id="KW-1185">Reference proteome</keyword>
<protein>
    <submittedName>
        <fullName evidence="1">Uncharacterized protein</fullName>
    </submittedName>
</protein>
<evidence type="ECO:0000313" key="2">
    <source>
        <dbReference type="Proteomes" id="UP000186955"/>
    </source>
</evidence>
<proteinExistence type="predicted"/>
<comment type="caution">
    <text evidence="1">The sequence shown here is derived from an EMBL/GenBank/DDBJ whole genome shotgun (WGS) entry which is preliminary data.</text>
</comment>
<organism evidence="1 2">
    <name type="scientific">Penicillium subrubescens</name>
    <dbReference type="NCBI Taxonomy" id="1316194"/>
    <lineage>
        <taxon>Eukaryota</taxon>
        <taxon>Fungi</taxon>
        <taxon>Dikarya</taxon>
        <taxon>Ascomycota</taxon>
        <taxon>Pezizomycotina</taxon>
        <taxon>Eurotiomycetes</taxon>
        <taxon>Eurotiomycetidae</taxon>
        <taxon>Eurotiales</taxon>
        <taxon>Aspergillaceae</taxon>
        <taxon>Penicillium</taxon>
    </lineage>
</organism>
<dbReference type="EMBL" id="MNBE01000701">
    <property type="protein sequence ID" value="OKO95990.1"/>
    <property type="molecule type" value="Genomic_DNA"/>
</dbReference>
<accession>A0A1Q5T6X2</accession>
<dbReference type="Proteomes" id="UP000186955">
    <property type="component" value="Unassembled WGS sequence"/>
</dbReference>